<reference evidence="4 5" key="1">
    <citation type="submission" date="2023-10" db="EMBL/GenBank/DDBJ databases">
        <title>Chromosome-scale genome assembly provides insights into flower coloration mechanisms of Canna indica.</title>
        <authorList>
            <person name="Li C."/>
        </authorList>
    </citation>
    <scope>NUCLEOTIDE SEQUENCE [LARGE SCALE GENOMIC DNA]</scope>
    <source>
        <tissue evidence="4">Flower</tissue>
    </source>
</reference>
<dbReference type="PANTHER" id="PTHR33098:SF109">
    <property type="entry name" value="OS07G0563400 PROTEIN"/>
    <property type="match status" value="1"/>
</dbReference>
<keyword evidence="2" id="KW-0812">Transmembrane</keyword>
<keyword evidence="2" id="KW-1133">Transmembrane helix</keyword>
<dbReference type="Pfam" id="PF14364">
    <property type="entry name" value="DUF4408"/>
    <property type="match status" value="1"/>
</dbReference>
<dbReference type="InterPro" id="IPR025520">
    <property type="entry name" value="DUF4408"/>
</dbReference>
<keyword evidence="5" id="KW-1185">Reference proteome</keyword>
<evidence type="ECO:0000256" key="1">
    <source>
        <dbReference type="SAM" id="MobiDB-lite"/>
    </source>
</evidence>
<feature type="transmembrane region" description="Helical" evidence="2">
    <location>
        <begin position="48"/>
        <end position="73"/>
    </location>
</feature>
<feature type="transmembrane region" description="Helical" evidence="2">
    <location>
        <begin position="20"/>
        <end position="42"/>
    </location>
</feature>
<feature type="region of interest" description="Disordered" evidence="1">
    <location>
        <begin position="99"/>
        <end position="171"/>
    </location>
</feature>
<name>A0AAQ3JS24_9LILI</name>
<proteinExistence type="predicted"/>
<evidence type="ECO:0000259" key="3">
    <source>
        <dbReference type="Pfam" id="PF14364"/>
    </source>
</evidence>
<accession>A0AAQ3JS24</accession>
<evidence type="ECO:0000313" key="4">
    <source>
        <dbReference type="EMBL" id="WOK94831.1"/>
    </source>
</evidence>
<evidence type="ECO:0000256" key="2">
    <source>
        <dbReference type="SAM" id="Phobius"/>
    </source>
</evidence>
<dbReference type="Proteomes" id="UP001327560">
    <property type="component" value="Chromosome 1"/>
</dbReference>
<organism evidence="4 5">
    <name type="scientific">Canna indica</name>
    <name type="common">Indian-shot</name>
    <dbReference type="NCBI Taxonomy" id="4628"/>
    <lineage>
        <taxon>Eukaryota</taxon>
        <taxon>Viridiplantae</taxon>
        <taxon>Streptophyta</taxon>
        <taxon>Embryophyta</taxon>
        <taxon>Tracheophyta</taxon>
        <taxon>Spermatophyta</taxon>
        <taxon>Magnoliopsida</taxon>
        <taxon>Liliopsida</taxon>
        <taxon>Zingiberales</taxon>
        <taxon>Cannaceae</taxon>
        <taxon>Canna</taxon>
    </lineage>
</organism>
<dbReference type="AlphaFoldDB" id="A0AAQ3JS24"/>
<evidence type="ECO:0000313" key="5">
    <source>
        <dbReference type="Proteomes" id="UP001327560"/>
    </source>
</evidence>
<keyword evidence="2" id="KW-0472">Membrane</keyword>
<feature type="domain" description="DUF4408" evidence="3">
    <location>
        <begin position="46"/>
        <end position="76"/>
    </location>
</feature>
<feature type="compositionally biased region" description="Acidic residues" evidence="1">
    <location>
        <begin position="152"/>
        <end position="161"/>
    </location>
</feature>
<dbReference type="EMBL" id="CP136890">
    <property type="protein sequence ID" value="WOK94831.1"/>
    <property type="molecule type" value="Genomic_DNA"/>
</dbReference>
<gene>
    <name evidence="4" type="ORF">Cni_G03536</name>
</gene>
<dbReference type="PANTHER" id="PTHR33098">
    <property type="entry name" value="COTTON FIBER (DUF761)"/>
    <property type="match status" value="1"/>
</dbReference>
<sequence length="243" mass="26958">MAVLRQKSTGLEKAIWFSKIGFSLLGMLSTAVSTSLVVAPAAAALPRVWASVCSWLAPPYLFVAIHLIVLLIWKLSDHNQQHRDLEESTVDALKIKTLQSPPTLPLPQEPSPEKSREILSSPTTALHLEEDSGAMPAASSTEGPETMAEDGVASEDPEVSEATENAVENESMEATWKAIMEKSSRGRATAGELEENLPEAMVIRRREPSVTCRDELNRRFDEFIRKKYDQIRLRSEKVNAEIY</sequence>
<protein>
    <recommendedName>
        <fullName evidence="3">DUF4408 domain-containing protein</fullName>
    </recommendedName>
</protein>